<evidence type="ECO:0000313" key="2">
    <source>
        <dbReference type="Proteomes" id="UP000828390"/>
    </source>
</evidence>
<name>A0A9D4E4B5_DREPO</name>
<accession>A0A9D4E4B5</accession>
<proteinExistence type="predicted"/>
<sequence>MRHNAWESTSGNVMTSSFLMDIIQCYALTNDSKEEEKDSFYNRPKRKLLFLMGDFKAKIGSANRG</sequence>
<keyword evidence="2" id="KW-1185">Reference proteome</keyword>
<dbReference type="AlphaFoldDB" id="A0A9D4E4B5"/>
<gene>
    <name evidence="1" type="ORF">DPMN_173471</name>
</gene>
<evidence type="ECO:0000313" key="1">
    <source>
        <dbReference type="EMBL" id="KAH3772136.1"/>
    </source>
</evidence>
<reference evidence="1" key="2">
    <citation type="submission" date="2020-11" db="EMBL/GenBank/DDBJ databases">
        <authorList>
            <person name="McCartney M.A."/>
            <person name="Auch B."/>
            <person name="Kono T."/>
            <person name="Mallez S."/>
            <person name="Becker A."/>
            <person name="Gohl D.M."/>
            <person name="Silverstein K.A.T."/>
            <person name="Koren S."/>
            <person name="Bechman K.B."/>
            <person name="Herman A."/>
            <person name="Abrahante J.E."/>
            <person name="Garbe J."/>
        </authorList>
    </citation>
    <scope>NUCLEOTIDE SEQUENCE</scope>
    <source>
        <strain evidence="1">Duluth1</strain>
        <tissue evidence="1">Whole animal</tissue>
    </source>
</reference>
<comment type="caution">
    <text evidence="1">The sequence shown here is derived from an EMBL/GenBank/DDBJ whole genome shotgun (WGS) entry which is preliminary data.</text>
</comment>
<dbReference type="EMBL" id="JAIWYP010000009">
    <property type="protein sequence ID" value="KAH3772136.1"/>
    <property type="molecule type" value="Genomic_DNA"/>
</dbReference>
<organism evidence="1 2">
    <name type="scientific">Dreissena polymorpha</name>
    <name type="common">Zebra mussel</name>
    <name type="synonym">Mytilus polymorpha</name>
    <dbReference type="NCBI Taxonomy" id="45954"/>
    <lineage>
        <taxon>Eukaryota</taxon>
        <taxon>Metazoa</taxon>
        <taxon>Spiralia</taxon>
        <taxon>Lophotrochozoa</taxon>
        <taxon>Mollusca</taxon>
        <taxon>Bivalvia</taxon>
        <taxon>Autobranchia</taxon>
        <taxon>Heteroconchia</taxon>
        <taxon>Euheterodonta</taxon>
        <taxon>Imparidentia</taxon>
        <taxon>Neoheterodontei</taxon>
        <taxon>Myida</taxon>
        <taxon>Dreissenoidea</taxon>
        <taxon>Dreissenidae</taxon>
        <taxon>Dreissena</taxon>
    </lineage>
</organism>
<reference evidence="1" key="1">
    <citation type="journal article" date="2019" name="bioRxiv">
        <title>The Genome of the Zebra Mussel, Dreissena polymorpha: A Resource for Invasive Species Research.</title>
        <authorList>
            <person name="McCartney M.A."/>
            <person name="Auch B."/>
            <person name="Kono T."/>
            <person name="Mallez S."/>
            <person name="Zhang Y."/>
            <person name="Obille A."/>
            <person name="Becker A."/>
            <person name="Abrahante J.E."/>
            <person name="Garbe J."/>
            <person name="Badalamenti J.P."/>
            <person name="Herman A."/>
            <person name="Mangelson H."/>
            <person name="Liachko I."/>
            <person name="Sullivan S."/>
            <person name="Sone E.D."/>
            <person name="Koren S."/>
            <person name="Silverstein K.A.T."/>
            <person name="Beckman K.B."/>
            <person name="Gohl D.M."/>
        </authorList>
    </citation>
    <scope>NUCLEOTIDE SEQUENCE</scope>
    <source>
        <strain evidence="1">Duluth1</strain>
        <tissue evidence="1">Whole animal</tissue>
    </source>
</reference>
<protein>
    <submittedName>
        <fullName evidence="1">Uncharacterized protein</fullName>
    </submittedName>
</protein>
<dbReference type="Proteomes" id="UP000828390">
    <property type="component" value="Unassembled WGS sequence"/>
</dbReference>